<name>A0A5B0NGS4_PUCGR</name>
<feature type="region of interest" description="Disordered" evidence="1">
    <location>
        <begin position="56"/>
        <end position="75"/>
    </location>
</feature>
<evidence type="ECO:0000313" key="3">
    <source>
        <dbReference type="Proteomes" id="UP000325313"/>
    </source>
</evidence>
<sequence>MIAQRIETAGTSQQQERRIQTSQQFTAQAEEKGSPDPSKWPTRRATLHRGPILANHHTQFGGWKNNDAEPTCPDQ</sequence>
<feature type="region of interest" description="Disordered" evidence="1">
    <location>
        <begin position="1"/>
        <end position="43"/>
    </location>
</feature>
<accession>A0A5B0NGS4</accession>
<dbReference type="Proteomes" id="UP000325313">
    <property type="component" value="Unassembled WGS sequence"/>
</dbReference>
<dbReference type="AlphaFoldDB" id="A0A5B0NGS4"/>
<organism evidence="2 3">
    <name type="scientific">Puccinia graminis f. sp. tritici</name>
    <dbReference type="NCBI Taxonomy" id="56615"/>
    <lineage>
        <taxon>Eukaryota</taxon>
        <taxon>Fungi</taxon>
        <taxon>Dikarya</taxon>
        <taxon>Basidiomycota</taxon>
        <taxon>Pucciniomycotina</taxon>
        <taxon>Pucciniomycetes</taxon>
        <taxon>Pucciniales</taxon>
        <taxon>Pucciniaceae</taxon>
        <taxon>Puccinia</taxon>
    </lineage>
</organism>
<gene>
    <name evidence="2" type="ORF">PGTUg99_005614</name>
</gene>
<protein>
    <submittedName>
        <fullName evidence="2">Uncharacterized protein</fullName>
    </submittedName>
</protein>
<comment type="caution">
    <text evidence="2">The sequence shown here is derived from an EMBL/GenBank/DDBJ whole genome shotgun (WGS) entry which is preliminary data.</text>
</comment>
<evidence type="ECO:0000313" key="2">
    <source>
        <dbReference type="EMBL" id="KAA1087796.1"/>
    </source>
</evidence>
<reference evidence="2 3" key="1">
    <citation type="submission" date="2019-05" db="EMBL/GenBank/DDBJ databases">
        <title>Emergence of the Ug99 lineage of the wheat stem rust pathogen through somatic hybridization.</title>
        <authorList>
            <person name="Li F."/>
            <person name="Upadhyaya N.M."/>
            <person name="Sperschneider J."/>
            <person name="Matny O."/>
            <person name="Nguyen-Phuc H."/>
            <person name="Mago R."/>
            <person name="Raley C."/>
            <person name="Miller M.E."/>
            <person name="Silverstein K.A.T."/>
            <person name="Henningsen E."/>
            <person name="Hirsch C.D."/>
            <person name="Visser B."/>
            <person name="Pretorius Z.A."/>
            <person name="Steffenson B.J."/>
            <person name="Schwessinger B."/>
            <person name="Dodds P.N."/>
            <person name="Figueroa M."/>
        </authorList>
    </citation>
    <scope>NUCLEOTIDE SEQUENCE [LARGE SCALE GENOMIC DNA]</scope>
    <source>
        <strain evidence="2 3">Ug99</strain>
    </source>
</reference>
<dbReference type="EMBL" id="VDEP01000409">
    <property type="protein sequence ID" value="KAA1087796.1"/>
    <property type="molecule type" value="Genomic_DNA"/>
</dbReference>
<proteinExistence type="predicted"/>
<evidence type="ECO:0000256" key="1">
    <source>
        <dbReference type="SAM" id="MobiDB-lite"/>
    </source>
</evidence>